<dbReference type="PANTHER" id="PTHR11786:SF10">
    <property type="match status" value="1"/>
</dbReference>
<dbReference type="RefSeq" id="XP_003286990.1">
    <property type="nucleotide sequence ID" value="XM_003286942.1"/>
</dbReference>
<evidence type="ECO:0000313" key="3">
    <source>
        <dbReference type="Proteomes" id="UP000001064"/>
    </source>
</evidence>
<dbReference type="Pfam" id="PF00797">
    <property type="entry name" value="Acetyltransf_2"/>
    <property type="match status" value="1"/>
</dbReference>
<dbReference type="AlphaFoldDB" id="F0ZHV6"/>
<dbReference type="InterPro" id="IPR053710">
    <property type="entry name" value="Arylamine_NAT_domain_sf"/>
</dbReference>
<reference evidence="3" key="1">
    <citation type="journal article" date="2011" name="Genome Biol.">
        <title>Comparative genomics of the social amoebae Dictyostelium discoideum and Dictyostelium purpureum.</title>
        <authorList>
            <consortium name="US DOE Joint Genome Institute (JGI-PGF)"/>
            <person name="Sucgang R."/>
            <person name="Kuo A."/>
            <person name="Tian X."/>
            <person name="Salerno W."/>
            <person name="Parikh A."/>
            <person name="Feasley C.L."/>
            <person name="Dalin E."/>
            <person name="Tu H."/>
            <person name="Huang E."/>
            <person name="Barry K."/>
            <person name="Lindquist E."/>
            <person name="Shapiro H."/>
            <person name="Bruce D."/>
            <person name="Schmutz J."/>
            <person name="Salamov A."/>
            <person name="Fey P."/>
            <person name="Gaudet P."/>
            <person name="Anjard C."/>
            <person name="Babu M.M."/>
            <person name="Basu S."/>
            <person name="Bushmanova Y."/>
            <person name="van der Wel H."/>
            <person name="Katoh-Kurasawa M."/>
            <person name="Dinh C."/>
            <person name="Coutinho P.M."/>
            <person name="Saito T."/>
            <person name="Elias M."/>
            <person name="Schaap P."/>
            <person name="Kay R.R."/>
            <person name="Henrissat B."/>
            <person name="Eichinger L."/>
            <person name="Rivero F."/>
            <person name="Putnam N.H."/>
            <person name="West C.M."/>
            <person name="Loomis W.F."/>
            <person name="Chisholm R.L."/>
            <person name="Shaulsky G."/>
            <person name="Strassmann J.E."/>
            <person name="Queller D.C."/>
            <person name="Kuspa A."/>
            <person name="Grigoriev I.V."/>
        </authorList>
    </citation>
    <scope>NUCLEOTIDE SEQUENCE [LARGE SCALE GENOMIC DNA]</scope>
    <source>
        <strain evidence="3">QSDP1</strain>
    </source>
</reference>
<gene>
    <name evidence="2" type="ORF">DICPUDRAFT_151049</name>
</gene>
<comment type="similarity">
    <text evidence="1">Belongs to the arylamine N-acetyltransferase family.</text>
</comment>
<keyword evidence="3" id="KW-1185">Reference proteome</keyword>
<dbReference type="eggNOG" id="ENOG502RI95">
    <property type="taxonomic scope" value="Eukaryota"/>
</dbReference>
<dbReference type="Gene3D" id="3.30.2140.20">
    <property type="match status" value="1"/>
</dbReference>
<dbReference type="OrthoDB" id="10634461at2759"/>
<dbReference type="EMBL" id="GL871025">
    <property type="protein sequence ID" value="EGC36477.1"/>
    <property type="molecule type" value="Genomic_DNA"/>
</dbReference>
<dbReference type="InParanoid" id="F0ZHV6"/>
<dbReference type="Proteomes" id="UP000001064">
    <property type="component" value="Unassembled WGS sequence"/>
</dbReference>
<dbReference type="InterPro" id="IPR038765">
    <property type="entry name" value="Papain-like_cys_pep_sf"/>
</dbReference>
<evidence type="ECO:0000256" key="1">
    <source>
        <dbReference type="ARBA" id="ARBA00006547"/>
    </source>
</evidence>
<dbReference type="GO" id="GO:0016407">
    <property type="term" value="F:acetyltransferase activity"/>
    <property type="evidence" value="ECO:0007669"/>
    <property type="project" value="InterPro"/>
</dbReference>
<dbReference type="InterPro" id="IPR001447">
    <property type="entry name" value="Arylamine_N-AcTrfase"/>
</dbReference>
<name>F0ZHV6_DICPU</name>
<dbReference type="SUPFAM" id="SSF54001">
    <property type="entry name" value="Cysteine proteinases"/>
    <property type="match status" value="1"/>
</dbReference>
<dbReference type="VEuPathDB" id="AmoebaDB:DICPUDRAFT_151049"/>
<dbReference type="KEGG" id="dpp:DICPUDRAFT_151049"/>
<dbReference type="GeneID" id="10500558"/>
<accession>F0ZHV6</accession>
<organism evidence="2 3">
    <name type="scientific">Dictyostelium purpureum</name>
    <name type="common">Slime mold</name>
    <dbReference type="NCBI Taxonomy" id="5786"/>
    <lineage>
        <taxon>Eukaryota</taxon>
        <taxon>Amoebozoa</taxon>
        <taxon>Evosea</taxon>
        <taxon>Eumycetozoa</taxon>
        <taxon>Dictyostelia</taxon>
        <taxon>Dictyosteliales</taxon>
        <taxon>Dictyosteliaceae</taxon>
        <taxon>Dictyostelium</taxon>
    </lineage>
</organism>
<sequence length="298" mass="35016">MSKKRISLSLFPNAGCTIPWVYTKKYNIKERVFNKINIDSNFQVNTLNDISFIQVNFCKTFRFDNSDLLLNGSIYPDNALCIKRVLDEGITDTCGVLSIVFGNFLTELNLEVRLVKATLTKYKGHHNHFFNILKWRDGREYIVDVAVGYFNSFYPVEIGGNEIINNNNGYRCRKLAKDEEIGDKEMYIFEYRSLLPNGDNSWKVIVCFDRNMKVSFSTFVMAEQEYRKTKQLIIYLLFDEGSYFLTKDYFLIKYHNGENINIPILSLNHLLEIANKYFKIDNFKVLKELFINYRKAKL</sequence>
<dbReference type="PANTHER" id="PTHR11786">
    <property type="entry name" value="N-HYDROXYARYLAMINE O-ACETYLTRANSFERASE"/>
    <property type="match status" value="1"/>
</dbReference>
<dbReference type="OMA" id="YHNGENI"/>
<evidence type="ECO:0000313" key="2">
    <source>
        <dbReference type="EMBL" id="EGC36477.1"/>
    </source>
</evidence>
<proteinExistence type="inferred from homology"/>
<dbReference type="FunFam" id="3.30.2140.20:FF:000006">
    <property type="entry name" value="Arylamine N-acetyltransferase 4"/>
    <property type="match status" value="1"/>
</dbReference>
<protein>
    <submittedName>
        <fullName evidence="2">Uncharacterized protein</fullName>
    </submittedName>
</protein>